<sequence length="272" mass="29750">MREYYADDAFSPYVPVPDADQPWVQTSPFHATLHGPLGLADPSTDGQGMAWDPAEELAFLLQEAREEDRIRSAAQPPPPEIPESTDCPIERDGMATLAGMTASLPPTPVPPGHGRRRARAPVLTWARVGSFFLAALSVTLVSTVSVFSGIIAYDPLREVAQGHSPTSTVGWWPLLVYGPWAVASLSVLRAALHQRRAAHSWAVVLLFSFTGMLLCVTEAPRNYTDMAVAALPTVASLACFQQMVRFITLTRPPRRTKPRHRNLEQLPPRPAS</sequence>
<keyword evidence="2" id="KW-0472">Membrane</keyword>
<feature type="region of interest" description="Disordered" evidence="1">
    <location>
        <begin position="67"/>
        <end position="87"/>
    </location>
</feature>
<dbReference type="EMBL" id="JBEXZR010000049">
    <property type="protein sequence ID" value="MEU0712125.1"/>
    <property type="molecule type" value="Genomic_DNA"/>
</dbReference>
<evidence type="ECO:0000256" key="1">
    <source>
        <dbReference type="SAM" id="MobiDB-lite"/>
    </source>
</evidence>
<dbReference type="Pfam" id="PF10935">
    <property type="entry name" value="DUF2637"/>
    <property type="match status" value="1"/>
</dbReference>
<proteinExistence type="predicted"/>
<keyword evidence="4" id="KW-1185">Reference proteome</keyword>
<keyword evidence="2" id="KW-1133">Transmembrane helix</keyword>
<dbReference type="InterPro" id="IPR021235">
    <property type="entry name" value="DUF2637"/>
</dbReference>
<protein>
    <submittedName>
        <fullName evidence="3">DUF2637 domain-containing protein</fullName>
    </submittedName>
</protein>
<evidence type="ECO:0000313" key="4">
    <source>
        <dbReference type="Proteomes" id="UP001550378"/>
    </source>
</evidence>
<name>A0ABV2WFL2_9ACTN</name>
<dbReference type="Proteomes" id="UP001550378">
    <property type="component" value="Unassembled WGS sequence"/>
</dbReference>
<feature type="transmembrane region" description="Helical" evidence="2">
    <location>
        <begin position="200"/>
        <end position="220"/>
    </location>
</feature>
<feature type="transmembrane region" description="Helical" evidence="2">
    <location>
        <begin position="125"/>
        <end position="151"/>
    </location>
</feature>
<feature type="transmembrane region" description="Helical" evidence="2">
    <location>
        <begin position="171"/>
        <end position="188"/>
    </location>
</feature>
<accession>A0ABV2WFL2</accession>
<comment type="caution">
    <text evidence="3">The sequence shown here is derived from an EMBL/GenBank/DDBJ whole genome shotgun (WGS) entry which is preliminary data.</text>
</comment>
<gene>
    <name evidence="3" type="ORF">ABZ508_32660</name>
</gene>
<evidence type="ECO:0000256" key="2">
    <source>
        <dbReference type="SAM" id="Phobius"/>
    </source>
</evidence>
<keyword evidence="2" id="KW-0812">Transmembrane</keyword>
<reference evidence="3 4" key="1">
    <citation type="submission" date="2024-06" db="EMBL/GenBank/DDBJ databases">
        <title>The Natural Products Discovery Center: Release of the First 8490 Sequenced Strains for Exploring Actinobacteria Biosynthetic Diversity.</title>
        <authorList>
            <person name="Kalkreuter E."/>
            <person name="Kautsar S.A."/>
            <person name="Yang D."/>
            <person name="Bader C.D."/>
            <person name="Teijaro C.N."/>
            <person name="Fluegel L."/>
            <person name="Davis C.M."/>
            <person name="Simpson J.R."/>
            <person name="Lauterbach L."/>
            <person name="Steele A.D."/>
            <person name="Gui C."/>
            <person name="Meng S."/>
            <person name="Li G."/>
            <person name="Viehrig K."/>
            <person name="Ye F."/>
            <person name="Su P."/>
            <person name="Kiefer A.F."/>
            <person name="Nichols A."/>
            <person name="Cepeda A.J."/>
            <person name="Yan W."/>
            <person name="Fan B."/>
            <person name="Jiang Y."/>
            <person name="Adhikari A."/>
            <person name="Zheng C.-J."/>
            <person name="Schuster L."/>
            <person name="Cowan T.M."/>
            <person name="Smanski M.J."/>
            <person name="Chevrette M.G."/>
            <person name="De Carvalho L.P.S."/>
            <person name="Shen B."/>
        </authorList>
    </citation>
    <scope>NUCLEOTIDE SEQUENCE [LARGE SCALE GENOMIC DNA]</scope>
    <source>
        <strain evidence="3 4">NPDC006337</strain>
    </source>
</reference>
<dbReference type="RefSeq" id="WP_359654076.1">
    <property type="nucleotide sequence ID" value="NZ_JBEXZO010000050.1"/>
</dbReference>
<feature type="transmembrane region" description="Helical" evidence="2">
    <location>
        <begin position="226"/>
        <end position="247"/>
    </location>
</feature>
<evidence type="ECO:0000313" key="3">
    <source>
        <dbReference type="EMBL" id="MEU0712125.1"/>
    </source>
</evidence>
<organism evidence="3 4">
    <name type="scientific">Streptomyces lavendulocolor</name>
    <dbReference type="NCBI Taxonomy" id="67316"/>
    <lineage>
        <taxon>Bacteria</taxon>
        <taxon>Bacillati</taxon>
        <taxon>Actinomycetota</taxon>
        <taxon>Actinomycetes</taxon>
        <taxon>Kitasatosporales</taxon>
        <taxon>Streptomycetaceae</taxon>
        <taxon>Streptomyces</taxon>
    </lineage>
</organism>